<dbReference type="Gene3D" id="3.90.79.10">
    <property type="entry name" value="Nucleoside Triphosphate Pyrophosphohydrolase"/>
    <property type="match status" value="1"/>
</dbReference>
<dbReference type="GO" id="GO:0016740">
    <property type="term" value="F:transferase activity"/>
    <property type="evidence" value="ECO:0007669"/>
    <property type="project" value="UniProtKB-KW"/>
</dbReference>
<evidence type="ECO:0000259" key="3">
    <source>
        <dbReference type="PROSITE" id="PS51462"/>
    </source>
</evidence>
<evidence type="ECO:0000256" key="1">
    <source>
        <dbReference type="ARBA" id="ARBA00007251"/>
    </source>
</evidence>
<dbReference type="PANTHER" id="PTHR43475">
    <property type="entry name" value="METHYLTHIORIBOSE-1-PHOSPHATE ISOMERASE"/>
    <property type="match status" value="1"/>
</dbReference>
<dbReference type="InterPro" id="IPR015797">
    <property type="entry name" value="NUDIX_hydrolase-like_dom_sf"/>
</dbReference>
<dbReference type="OrthoDB" id="206213at2759"/>
<protein>
    <submittedName>
        <fullName evidence="4">Nagb/rpia/CoA transferase-like protein</fullName>
    </submittedName>
</protein>
<organism evidence="4 5">
    <name type="scientific">Gigaspora margarita</name>
    <dbReference type="NCBI Taxonomy" id="4874"/>
    <lineage>
        <taxon>Eukaryota</taxon>
        <taxon>Fungi</taxon>
        <taxon>Fungi incertae sedis</taxon>
        <taxon>Mucoromycota</taxon>
        <taxon>Glomeromycotina</taxon>
        <taxon>Glomeromycetes</taxon>
        <taxon>Diversisporales</taxon>
        <taxon>Gigasporaceae</taxon>
        <taxon>Gigaspora</taxon>
    </lineage>
</organism>
<dbReference type="InterPro" id="IPR037171">
    <property type="entry name" value="NagB/RpiA_transferase-like"/>
</dbReference>
<reference evidence="4 5" key="1">
    <citation type="journal article" date="2019" name="Environ. Microbiol.">
        <title>At the nexus of three kingdoms: the genome of the mycorrhizal fungus Gigaspora margarita provides insights into plant, endobacterial and fungal interactions.</title>
        <authorList>
            <person name="Venice F."/>
            <person name="Ghignone S."/>
            <person name="Salvioli di Fossalunga A."/>
            <person name="Amselem J."/>
            <person name="Novero M."/>
            <person name="Xianan X."/>
            <person name="Sedzielewska Toro K."/>
            <person name="Morin E."/>
            <person name="Lipzen A."/>
            <person name="Grigoriev I.V."/>
            <person name="Henrissat B."/>
            <person name="Martin F.M."/>
            <person name="Bonfante P."/>
        </authorList>
    </citation>
    <scope>NUCLEOTIDE SEQUENCE [LARGE SCALE GENOMIC DNA]</scope>
    <source>
        <strain evidence="4 5">BEG34</strain>
    </source>
</reference>
<keyword evidence="4" id="KW-0808">Transferase</keyword>
<dbReference type="AlphaFoldDB" id="A0A8H3WZ21"/>
<dbReference type="SUPFAM" id="SSF55811">
    <property type="entry name" value="Nudix"/>
    <property type="match status" value="1"/>
</dbReference>
<dbReference type="Proteomes" id="UP000439903">
    <property type="component" value="Unassembled WGS sequence"/>
</dbReference>
<comment type="caution">
    <text evidence="4">The sequence shown here is derived from an EMBL/GenBank/DDBJ whole genome shotgun (WGS) entry which is preliminary data.</text>
</comment>
<dbReference type="SUPFAM" id="SSF100950">
    <property type="entry name" value="NagB/RpiA/CoA transferase-like"/>
    <property type="match status" value="1"/>
</dbReference>
<evidence type="ECO:0000313" key="4">
    <source>
        <dbReference type="EMBL" id="KAF0383905.1"/>
    </source>
</evidence>
<dbReference type="PANTHER" id="PTHR43475:SF3">
    <property type="entry name" value="TRANSLATION INITIATION FACTOR EIF-2B SUBUNIT FAMILY PROTEIN (AFU_ORTHOLOGUE AFUA_2G14290)"/>
    <property type="match status" value="1"/>
</dbReference>
<dbReference type="Gene3D" id="3.40.50.10470">
    <property type="entry name" value="Translation initiation factor eif-2b, domain 2"/>
    <property type="match status" value="1"/>
</dbReference>
<dbReference type="PROSITE" id="PS51462">
    <property type="entry name" value="NUDIX"/>
    <property type="match status" value="1"/>
</dbReference>
<name>A0A8H3WZ21_GIGMA</name>
<dbReference type="Pfam" id="PF01008">
    <property type="entry name" value="IF-2B"/>
    <property type="match status" value="1"/>
</dbReference>
<sequence>MMKQRKVVTSFLTFSEGADDPTGQGNRVLLFKRSNKVNTYKQHWAGISGGMEINDNSPLERALIEIQEETTLSSSDIKLIRIGKPLNIRDENNSIIWKVYPFLFHIKSDNILKIKIDWEHETFKWVNPKELSSYNTVPNLLETFYRVYLPNNVHLGLIDMFTDRSSGAQQLVNKALDIFSETIENKSCHEYSQCSKDLYINYLNIGWHLCEIRPNMKASTLYAIISIMQQCKKSLDQNLSMDSFDNQVLNIIKTMKIFSNDSEQKINTNFITALFPKFVNQSLHIMTMSYSSTIFSVLINFIENYNQKALKNLECSRTLTITILESRPLNEGAILGQKLLSMLPQQDENIIIQIITDSSCNFFMPTVTHVLLGADRILGHNGTVINKIGSVPLALAAKHHGKPLYIVSRTDKILGEYDNEKIEENDSSEVTKIYGDQWKDNKNLLVRNVYFEKLESDLITGYVTEVNSKLIMPKDIQNLWNERKSLESIFDDLEEEIQYP</sequence>
<dbReference type="InterPro" id="IPR000086">
    <property type="entry name" value="NUDIX_hydrolase_dom"/>
</dbReference>
<dbReference type="InterPro" id="IPR042529">
    <property type="entry name" value="IF_2B-like_C"/>
</dbReference>
<accession>A0A8H3WZ21</accession>
<proteinExistence type="inferred from homology"/>
<dbReference type="InterPro" id="IPR000649">
    <property type="entry name" value="IF-2B-related"/>
</dbReference>
<feature type="domain" description="Nudix hydrolase" evidence="3">
    <location>
        <begin position="4"/>
        <end position="154"/>
    </location>
</feature>
<keyword evidence="5" id="KW-1185">Reference proteome</keyword>
<evidence type="ECO:0000256" key="2">
    <source>
        <dbReference type="RuleBase" id="RU003814"/>
    </source>
</evidence>
<comment type="similarity">
    <text evidence="1 2">Belongs to the eIF-2B alpha/beta/delta subunits family.</text>
</comment>
<dbReference type="Pfam" id="PF00293">
    <property type="entry name" value="NUDIX"/>
    <property type="match status" value="1"/>
</dbReference>
<dbReference type="GO" id="GO:0019509">
    <property type="term" value="P:L-methionine salvage from methylthioadenosine"/>
    <property type="evidence" value="ECO:0007669"/>
    <property type="project" value="TreeGrafter"/>
</dbReference>
<dbReference type="GO" id="GO:0046523">
    <property type="term" value="F:S-methyl-5-thioribose-1-phosphate isomerase activity"/>
    <property type="evidence" value="ECO:0007669"/>
    <property type="project" value="TreeGrafter"/>
</dbReference>
<dbReference type="EMBL" id="WTPW01002390">
    <property type="protein sequence ID" value="KAF0383905.1"/>
    <property type="molecule type" value="Genomic_DNA"/>
</dbReference>
<evidence type="ECO:0000313" key="5">
    <source>
        <dbReference type="Proteomes" id="UP000439903"/>
    </source>
</evidence>
<gene>
    <name evidence="4" type="ORF">F8M41_011663</name>
</gene>